<feature type="region of interest" description="Disordered" evidence="1">
    <location>
        <begin position="151"/>
        <end position="174"/>
    </location>
</feature>
<name>A0ABW0MC76_9BURK</name>
<proteinExistence type="predicted"/>
<evidence type="ECO:0000313" key="2">
    <source>
        <dbReference type="EMBL" id="MFC5475503.1"/>
    </source>
</evidence>
<dbReference type="EMBL" id="JBHSMT010000028">
    <property type="protein sequence ID" value="MFC5475503.1"/>
    <property type="molecule type" value="Genomic_DNA"/>
</dbReference>
<feature type="compositionally biased region" description="Basic and acidic residues" evidence="1">
    <location>
        <begin position="151"/>
        <end position="163"/>
    </location>
</feature>
<evidence type="ECO:0000313" key="3">
    <source>
        <dbReference type="Proteomes" id="UP001596045"/>
    </source>
</evidence>
<evidence type="ECO:0000256" key="1">
    <source>
        <dbReference type="SAM" id="MobiDB-lite"/>
    </source>
</evidence>
<organism evidence="2 3">
    <name type="scientific">Paraherbaspirillum soli</name>
    <dbReference type="NCBI Taxonomy" id="631222"/>
    <lineage>
        <taxon>Bacteria</taxon>
        <taxon>Pseudomonadati</taxon>
        <taxon>Pseudomonadota</taxon>
        <taxon>Betaproteobacteria</taxon>
        <taxon>Burkholderiales</taxon>
        <taxon>Oxalobacteraceae</taxon>
        <taxon>Paraherbaspirillum</taxon>
    </lineage>
</organism>
<sequence length="246" mass="25167">MQIVDAALGGLLPQPGRPASAGKPSLFQKTLSGLEKELFSSCKDLALQNDRGSNSQAGAQDNSGDAVAGSAVRALLSKQAAASGASLASAEPFGINSLPNSAMATVADGVKFQLGATLKPEQGGTPEIMGPSPLRQASGAERKMVDDAEQGEHEVPELARREFSPSQDGSGKADCRVHVMDGQSGLTVSIRMAGFHTPADKDALMALVADELANVGSTGASTIINGDYKVIAANEVKGEGHGSRRN</sequence>
<reference evidence="3" key="1">
    <citation type="journal article" date="2019" name="Int. J. Syst. Evol. Microbiol.">
        <title>The Global Catalogue of Microorganisms (GCM) 10K type strain sequencing project: providing services to taxonomists for standard genome sequencing and annotation.</title>
        <authorList>
            <consortium name="The Broad Institute Genomics Platform"/>
            <consortium name="The Broad Institute Genome Sequencing Center for Infectious Disease"/>
            <person name="Wu L."/>
            <person name="Ma J."/>
        </authorList>
    </citation>
    <scope>NUCLEOTIDE SEQUENCE [LARGE SCALE GENOMIC DNA]</scope>
    <source>
        <strain evidence="3">JCM 17066</strain>
    </source>
</reference>
<comment type="caution">
    <text evidence="2">The sequence shown here is derived from an EMBL/GenBank/DDBJ whole genome shotgun (WGS) entry which is preliminary data.</text>
</comment>
<accession>A0ABW0MC76</accession>
<evidence type="ECO:0008006" key="4">
    <source>
        <dbReference type="Google" id="ProtNLM"/>
    </source>
</evidence>
<keyword evidence="3" id="KW-1185">Reference proteome</keyword>
<protein>
    <recommendedName>
        <fullName evidence="4">Flagellar hook-length control protein FliK</fullName>
    </recommendedName>
</protein>
<dbReference type="RefSeq" id="WP_378998857.1">
    <property type="nucleotide sequence ID" value="NZ_JBHSMT010000028.1"/>
</dbReference>
<gene>
    <name evidence="2" type="ORF">ACFPM8_16195</name>
</gene>
<dbReference type="Proteomes" id="UP001596045">
    <property type="component" value="Unassembled WGS sequence"/>
</dbReference>